<dbReference type="EMBL" id="ML994386">
    <property type="protein sequence ID" value="KAF2196447.1"/>
    <property type="molecule type" value="Genomic_DNA"/>
</dbReference>
<gene>
    <name evidence="1" type="ORF">GQ43DRAFT_383294</name>
</gene>
<organism evidence="1 2">
    <name type="scientific">Delitschia confertaspora ATCC 74209</name>
    <dbReference type="NCBI Taxonomy" id="1513339"/>
    <lineage>
        <taxon>Eukaryota</taxon>
        <taxon>Fungi</taxon>
        <taxon>Dikarya</taxon>
        <taxon>Ascomycota</taxon>
        <taxon>Pezizomycotina</taxon>
        <taxon>Dothideomycetes</taxon>
        <taxon>Pleosporomycetidae</taxon>
        <taxon>Pleosporales</taxon>
        <taxon>Delitschiaceae</taxon>
        <taxon>Delitschia</taxon>
    </lineage>
</organism>
<comment type="caution">
    <text evidence="1">The sequence shown here is derived from an EMBL/GenBank/DDBJ whole genome shotgun (WGS) entry which is preliminary data.</text>
</comment>
<evidence type="ECO:0000313" key="2">
    <source>
        <dbReference type="Proteomes" id="UP000799536"/>
    </source>
</evidence>
<evidence type="ECO:0000313" key="1">
    <source>
        <dbReference type="EMBL" id="KAF2196447.1"/>
    </source>
</evidence>
<dbReference type="Proteomes" id="UP000799536">
    <property type="component" value="Unassembled WGS sequence"/>
</dbReference>
<dbReference type="OrthoDB" id="2756770at2759"/>
<keyword evidence="2" id="KW-1185">Reference proteome</keyword>
<proteinExistence type="predicted"/>
<sequence length="65" mass="7593">EIRPLGDLDTFCRVQIQRDRESRETWLSQAGYVDKMTLKYPSTMPIHRPPTPLPLKDCFLLSSMI</sequence>
<name>A0A9P4MMY7_9PLEO</name>
<feature type="non-terminal residue" evidence="1">
    <location>
        <position position="1"/>
    </location>
</feature>
<accession>A0A9P4MMY7</accession>
<protein>
    <submittedName>
        <fullName evidence="1">Uncharacterized protein</fullName>
    </submittedName>
</protein>
<reference evidence="1" key="1">
    <citation type="journal article" date="2020" name="Stud. Mycol.">
        <title>101 Dothideomycetes genomes: a test case for predicting lifestyles and emergence of pathogens.</title>
        <authorList>
            <person name="Haridas S."/>
            <person name="Albert R."/>
            <person name="Binder M."/>
            <person name="Bloem J."/>
            <person name="Labutti K."/>
            <person name="Salamov A."/>
            <person name="Andreopoulos B."/>
            <person name="Baker S."/>
            <person name="Barry K."/>
            <person name="Bills G."/>
            <person name="Bluhm B."/>
            <person name="Cannon C."/>
            <person name="Castanera R."/>
            <person name="Culley D."/>
            <person name="Daum C."/>
            <person name="Ezra D."/>
            <person name="Gonzalez J."/>
            <person name="Henrissat B."/>
            <person name="Kuo A."/>
            <person name="Liang C."/>
            <person name="Lipzen A."/>
            <person name="Lutzoni F."/>
            <person name="Magnuson J."/>
            <person name="Mondo S."/>
            <person name="Nolan M."/>
            <person name="Ohm R."/>
            <person name="Pangilinan J."/>
            <person name="Park H.-J."/>
            <person name="Ramirez L."/>
            <person name="Alfaro M."/>
            <person name="Sun H."/>
            <person name="Tritt A."/>
            <person name="Yoshinaga Y."/>
            <person name="Zwiers L.-H."/>
            <person name="Turgeon B."/>
            <person name="Goodwin S."/>
            <person name="Spatafora J."/>
            <person name="Crous P."/>
            <person name="Grigoriev I."/>
        </authorList>
    </citation>
    <scope>NUCLEOTIDE SEQUENCE</scope>
    <source>
        <strain evidence="1">ATCC 74209</strain>
    </source>
</reference>
<dbReference type="AlphaFoldDB" id="A0A9P4MMY7"/>